<dbReference type="InterPro" id="IPR017907">
    <property type="entry name" value="Znf_RING_CS"/>
</dbReference>
<dbReference type="SMART" id="SM00336">
    <property type="entry name" value="BBOX"/>
    <property type="match status" value="1"/>
</dbReference>
<dbReference type="InterPro" id="IPR006574">
    <property type="entry name" value="PRY"/>
</dbReference>
<dbReference type="SUPFAM" id="SSF57850">
    <property type="entry name" value="RING/U-box"/>
    <property type="match status" value="1"/>
</dbReference>
<dbReference type="SMART" id="SM00589">
    <property type="entry name" value="PRY"/>
    <property type="match status" value="1"/>
</dbReference>
<proteinExistence type="predicted"/>
<keyword evidence="2 4" id="KW-0863">Zinc-finger</keyword>
<name>A0ABR0YAG8_HUSHU</name>
<reference evidence="9 10" key="1">
    <citation type="submission" date="2021-05" db="EMBL/GenBank/DDBJ databases">
        <authorList>
            <person name="Zahm M."/>
            <person name="Klopp C."/>
            <person name="Cabau C."/>
            <person name="Kuhl H."/>
            <person name="Suciu R."/>
            <person name="Ciorpac M."/>
            <person name="Holostenco D."/>
            <person name="Gessner J."/>
            <person name="Wuertz S."/>
            <person name="Hohne C."/>
            <person name="Stock M."/>
            <person name="Gislard M."/>
            <person name="Lluch J."/>
            <person name="Milhes M."/>
            <person name="Lampietro C."/>
            <person name="Lopez Roques C."/>
            <person name="Donnadieu C."/>
            <person name="Du K."/>
            <person name="Schartl M."/>
            <person name="Guiguen Y."/>
        </authorList>
    </citation>
    <scope>NUCLEOTIDE SEQUENCE [LARGE SCALE GENOMIC DNA]</scope>
    <source>
        <strain evidence="9">Hh-F2</strain>
        <tissue evidence="9">Blood</tissue>
    </source>
</reference>
<feature type="coiled-coil region" evidence="5">
    <location>
        <begin position="163"/>
        <end position="266"/>
    </location>
</feature>
<dbReference type="InterPro" id="IPR043136">
    <property type="entry name" value="B30.2/SPRY_sf"/>
</dbReference>
<dbReference type="InterPro" id="IPR001841">
    <property type="entry name" value="Znf_RING"/>
</dbReference>
<dbReference type="Gene3D" id="3.30.160.60">
    <property type="entry name" value="Classic Zinc Finger"/>
    <property type="match status" value="1"/>
</dbReference>
<dbReference type="InterPro" id="IPR001870">
    <property type="entry name" value="B30.2/SPRY"/>
</dbReference>
<dbReference type="CDD" id="cd13733">
    <property type="entry name" value="SPRY_PRY_C-I_1"/>
    <property type="match status" value="1"/>
</dbReference>
<dbReference type="SUPFAM" id="SSF49899">
    <property type="entry name" value="Concanavalin A-like lectins/glucanases"/>
    <property type="match status" value="1"/>
</dbReference>
<dbReference type="PROSITE" id="PS50188">
    <property type="entry name" value="B302_SPRY"/>
    <property type="match status" value="1"/>
</dbReference>
<dbReference type="PRINTS" id="PR01407">
    <property type="entry name" value="BUTYPHLNCDUF"/>
</dbReference>
<feature type="domain" description="B30.2/SPRY" evidence="8">
    <location>
        <begin position="320"/>
        <end position="500"/>
    </location>
</feature>
<dbReference type="InterPro" id="IPR000315">
    <property type="entry name" value="Znf_B-box"/>
</dbReference>
<evidence type="ECO:0000259" key="8">
    <source>
        <dbReference type="PROSITE" id="PS50188"/>
    </source>
</evidence>
<feature type="domain" description="RING-type" evidence="6">
    <location>
        <begin position="20"/>
        <end position="71"/>
    </location>
</feature>
<keyword evidence="5" id="KW-0175">Coiled coil</keyword>
<evidence type="ECO:0000313" key="9">
    <source>
        <dbReference type="EMBL" id="KAK6469568.1"/>
    </source>
</evidence>
<dbReference type="SMART" id="SM00184">
    <property type="entry name" value="RING"/>
    <property type="match status" value="1"/>
</dbReference>
<keyword evidence="3" id="KW-0862">Zinc</keyword>
<evidence type="ECO:0000256" key="4">
    <source>
        <dbReference type="PROSITE-ProRule" id="PRU00024"/>
    </source>
</evidence>
<dbReference type="InterPro" id="IPR050143">
    <property type="entry name" value="TRIM/RBCC"/>
</dbReference>
<evidence type="ECO:0000259" key="7">
    <source>
        <dbReference type="PROSITE" id="PS50119"/>
    </source>
</evidence>
<dbReference type="PROSITE" id="PS50119">
    <property type="entry name" value="ZF_BBOX"/>
    <property type="match status" value="1"/>
</dbReference>
<dbReference type="Pfam" id="PF13765">
    <property type="entry name" value="PRY"/>
    <property type="match status" value="1"/>
</dbReference>
<dbReference type="CDD" id="cd16594">
    <property type="entry name" value="RING-HC_TRIM7-like_C-IV"/>
    <property type="match status" value="1"/>
</dbReference>
<keyword evidence="1" id="KW-0479">Metal-binding</keyword>
<dbReference type="PROSITE" id="PS00518">
    <property type="entry name" value="ZF_RING_1"/>
    <property type="match status" value="1"/>
</dbReference>
<keyword evidence="10" id="KW-1185">Reference proteome</keyword>
<evidence type="ECO:0000259" key="6">
    <source>
        <dbReference type="PROSITE" id="PS50089"/>
    </source>
</evidence>
<protein>
    <submittedName>
        <fullName evidence="9">Zinc-binding protein A33-like</fullName>
    </submittedName>
</protein>
<dbReference type="InterPro" id="IPR003877">
    <property type="entry name" value="SPRY_dom"/>
</dbReference>
<evidence type="ECO:0000256" key="2">
    <source>
        <dbReference type="ARBA" id="ARBA00022771"/>
    </source>
</evidence>
<dbReference type="PROSITE" id="PS50089">
    <property type="entry name" value="ZF_RING_2"/>
    <property type="match status" value="1"/>
</dbReference>
<accession>A0ABR0YAG8</accession>
<dbReference type="Pfam" id="PF00643">
    <property type="entry name" value="zf-B_box"/>
    <property type="match status" value="1"/>
</dbReference>
<dbReference type="InterPro" id="IPR013320">
    <property type="entry name" value="ConA-like_dom_sf"/>
</dbReference>
<dbReference type="Pfam" id="PF00622">
    <property type="entry name" value="SPRY"/>
    <property type="match status" value="1"/>
</dbReference>
<dbReference type="InterPro" id="IPR013083">
    <property type="entry name" value="Znf_RING/FYVE/PHD"/>
</dbReference>
<comment type="caution">
    <text evidence="9">The sequence shown here is derived from an EMBL/GenBank/DDBJ whole genome shotgun (WGS) entry which is preliminary data.</text>
</comment>
<evidence type="ECO:0000256" key="5">
    <source>
        <dbReference type="SAM" id="Coils"/>
    </source>
</evidence>
<dbReference type="EMBL" id="JAHFZB010000038">
    <property type="protein sequence ID" value="KAK6469568.1"/>
    <property type="molecule type" value="Genomic_DNA"/>
</dbReference>
<evidence type="ECO:0000256" key="3">
    <source>
        <dbReference type="ARBA" id="ARBA00022833"/>
    </source>
</evidence>
<evidence type="ECO:0000256" key="1">
    <source>
        <dbReference type="ARBA" id="ARBA00022723"/>
    </source>
</evidence>
<dbReference type="Gene3D" id="3.30.40.10">
    <property type="entry name" value="Zinc/RING finger domain, C3HC4 (zinc finger)"/>
    <property type="match status" value="1"/>
</dbReference>
<dbReference type="SUPFAM" id="SSF57845">
    <property type="entry name" value="B-box zinc-binding domain"/>
    <property type="match status" value="1"/>
</dbReference>
<dbReference type="SMART" id="SM00449">
    <property type="entry name" value="SPRY"/>
    <property type="match status" value="1"/>
</dbReference>
<dbReference type="Pfam" id="PF15227">
    <property type="entry name" value="zf-C3HC4_4"/>
    <property type="match status" value="1"/>
</dbReference>
<dbReference type="Proteomes" id="UP001369086">
    <property type="component" value="Unassembled WGS sequence"/>
</dbReference>
<feature type="domain" description="B box-type" evidence="7">
    <location>
        <begin position="118"/>
        <end position="159"/>
    </location>
</feature>
<dbReference type="Gene3D" id="2.60.120.920">
    <property type="match status" value="1"/>
</dbReference>
<organism evidence="9 10">
    <name type="scientific">Huso huso</name>
    <name type="common">Beluga</name>
    <name type="synonym">Acipenser huso</name>
    <dbReference type="NCBI Taxonomy" id="61971"/>
    <lineage>
        <taxon>Eukaryota</taxon>
        <taxon>Metazoa</taxon>
        <taxon>Chordata</taxon>
        <taxon>Craniata</taxon>
        <taxon>Vertebrata</taxon>
        <taxon>Euteleostomi</taxon>
        <taxon>Actinopterygii</taxon>
        <taxon>Chondrostei</taxon>
        <taxon>Acipenseriformes</taxon>
        <taxon>Acipenseridae</taxon>
        <taxon>Huso</taxon>
    </lineage>
</organism>
<dbReference type="InterPro" id="IPR003879">
    <property type="entry name" value="Butyrophylin_SPRY"/>
</dbReference>
<evidence type="ECO:0000313" key="10">
    <source>
        <dbReference type="Proteomes" id="UP001369086"/>
    </source>
</evidence>
<dbReference type="PANTHER" id="PTHR24103">
    <property type="entry name" value="E3 UBIQUITIN-PROTEIN LIGASE TRIM"/>
    <property type="match status" value="1"/>
</dbReference>
<sequence length="500" mass="56138">MMSSSPEAELAESLTNEVTCPICLELYRDPVRLECEHNFCRSCISKYWLRGGEEGSAPEGQSQAFTCPQCREIFPQLQLRTNRLLCNIVERVRKLRVDSWGTASASPPEGSGAAERGTPAGFCAKHGERLKVYCQDEQVAICVVCAVSRDHKDHSMAPIQEALQECKERFESVLTEFEEQKEKIRTVHSKHERELSDLKDSAASLERGICSQVEELLQFLEAEKRVLCSQLQADLRRLEQQREGALSAAQQEVTHLQQDVTSLQGRLAREGLEEDGQEVGDAPALIKETVPLLLSPRLKRGVREPEAVSEQLHRGLYQGPLQYMLWKKLRAIIKPAPCTVTLDPASASPHLTLSDDLTSARYSYTPQQLLTPEPTNQETRFDICACVLASEGFTSGRHYWEVDVGGHPDWDIGVAMETAGREGWVILSPENGYWTFGHQDCSLVGIYLDYEGGQLSFYSAVDMRHLHTFIEAQFEEALYPFFYPSADSSGKPLRIMNPQV</sequence>
<gene>
    <name evidence="9" type="ORF">HHUSO_G31865</name>
</gene>